<dbReference type="InterPro" id="IPR018310">
    <property type="entry name" value="Put_endonuclease_Z1-dom"/>
</dbReference>
<feature type="compositionally biased region" description="Basic and acidic residues" evidence="1">
    <location>
        <begin position="801"/>
        <end position="815"/>
    </location>
</feature>
<evidence type="ECO:0000256" key="1">
    <source>
        <dbReference type="SAM" id="MobiDB-lite"/>
    </source>
</evidence>
<dbReference type="AlphaFoldDB" id="A0A1C4V2V4"/>
<protein>
    <submittedName>
        <fullName evidence="3">Z1 domain-containing protein</fullName>
    </submittedName>
</protein>
<reference evidence="4" key="1">
    <citation type="submission" date="2016-06" db="EMBL/GenBank/DDBJ databases">
        <authorList>
            <person name="Varghese N."/>
            <person name="Submissions Spin"/>
        </authorList>
    </citation>
    <scope>NUCLEOTIDE SEQUENCE [LARGE SCALE GENOMIC DNA]</scope>
    <source>
        <strain evidence="4">DSM 44875</strain>
    </source>
</reference>
<dbReference type="Pfam" id="PF10593">
    <property type="entry name" value="Z1"/>
    <property type="match status" value="1"/>
</dbReference>
<evidence type="ECO:0000313" key="3">
    <source>
        <dbReference type="EMBL" id="SCE78312.1"/>
    </source>
</evidence>
<evidence type="ECO:0000313" key="4">
    <source>
        <dbReference type="Proteomes" id="UP000198243"/>
    </source>
</evidence>
<dbReference type="EMBL" id="LT607412">
    <property type="protein sequence ID" value="SCE78312.1"/>
    <property type="molecule type" value="Genomic_DNA"/>
</dbReference>
<gene>
    <name evidence="3" type="ORF">GA0070607_1518</name>
</gene>
<sequence length="904" mass="99949">MSAELGVIDALDRVVTAELTSLPADQLTPQLIRTTIDDFRPLPKFSSVSDDDAEQLARLLETRHAVILTIGNVVKVKHEPWLPDAKASIDPYYWLRYRKLLSTKGMGVPVLATLGEVSDRTLGLLGNPREAGVWARKGLVLGNVQSGKTANYLGLVCKAADAGYRVIIVIAGIHNNLRNQTQSRVDEGFIGFEKGAGKNKLGKVVGVGRIDLQRRPSHFTSSTKDFSQAAASQVGVPLQNLNEPAVFVIKKNANTLANLTQWLKTSLQGGRINSPLLLIDDEADNASINVSQNPNAASTINAQIRELLAMFERSSYVGYTATPFANIFIDPESDDEMLGQDLFPRDFIVSLDPPSNYLGARRVFLESPDEFLRPINDSDDVIPVKHRITQIIEGLPDSLRFAVRAFLLVRAIRILRGGALEHNSMLINASRFTRVQSQLRNHVHSYLEELQNALRISGALDPVEARAVPEIFELENTWKTEYGEAGQRWEDVLRVLHDAAAPIRVVEVNNKSAGKLNYSDFENGLNVIAVGGFSLSRGLTLEGLSITYFLRSSVMYDTLMQMGRWFGYRPGYEDLCRIWMPEDAQGWYAHIAESIEMLRDDLKDMEASGATPEDFGLRVRSHPDSLIVTARNKMGTGKRFVVSIGLGGSQIETTPVSARDSDYNVRRIRSLVTAVHASGVTPIPLGGSWLFSSVSPELVASFVRDYKQDPGSTKTQSGPVVAYIEERAASTLRSWDVLLVGRQPSVKEPLVERADYETLNDLRVVYQKRSTGSRSSGNTLYIGNNQKVASRGIERAGMPDAQREAAEEHYRRDNPSPDGDPVNYPDVAYRRFRAKPLLMLHLVRLTTSSDGGGPNLPALVAAWGISFPPSPPGQSEKRVEFVVNTVWFREHFGVDSDDELEGED</sequence>
<dbReference type="RefSeq" id="WP_089017536.1">
    <property type="nucleotide sequence ID" value="NZ_LT607412.1"/>
</dbReference>
<feature type="domain" description="Putative endonuclease Z1" evidence="2">
    <location>
        <begin position="398"/>
        <end position="626"/>
    </location>
</feature>
<proteinExistence type="predicted"/>
<evidence type="ECO:0000259" key="2">
    <source>
        <dbReference type="Pfam" id="PF10593"/>
    </source>
</evidence>
<organism evidence="3 4">
    <name type="scientific">Micromonospora coriariae</name>
    <dbReference type="NCBI Taxonomy" id="285665"/>
    <lineage>
        <taxon>Bacteria</taxon>
        <taxon>Bacillati</taxon>
        <taxon>Actinomycetota</taxon>
        <taxon>Actinomycetes</taxon>
        <taxon>Micromonosporales</taxon>
        <taxon>Micromonosporaceae</taxon>
        <taxon>Micromonospora</taxon>
    </lineage>
</organism>
<accession>A0A1C4V2V4</accession>
<dbReference type="Proteomes" id="UP000198243">
    <property type="component" value="Chromosome I"/>
</dbReference>
<feature type="region of interest" description="Disordered" evidence="1">
    <location>
        <begin position="796"/>
        <end position="824"/>
    </location>
</feature>
<keyword evidence="4" id="KW-1185">Reference proteome</keyword>
<name>A0A1C4V2V4_9ACTN</name>
<dbReference type="OrthoDB" id="436461at2"/>